<reference evidence="3" key="1">
    <citation type="journal article" date="2019" name="Int. J. Syst. Evol. Microbiol.">
        <title>The Global Catalogue of Microorganisms (GCM) 10K type strain sequencing project: providing services to taxonomists for standard genome sequencing and annotation.</title>
        <authorList>
            <consortium name="The Broad Institute Genomics Platform"/>
            <consortium name="The Broad Institute Genome Sequencing Center for Infectious Disease"/>
            <person name="Wu L."/>
            <person name="Ma J."/>
        </authorList>
    </citation>
    <scope>NUCLEOTIDE SEQUENCE [LARGE SCALE GENOMIC DNA]</scope>
    <source>
        <strain evidence="3">JCM 15910</strain>
    </source>
</reference>
<keyword evidence="1" id="KW-1133">Transmembrane helix</keyword>
<evidence type="ECO:0000313" key="3">
    <source>
        <dbReference type="Proteomes" id="UP001500738"/>
    </source>
</evidence>
<evidence type="ECO:0000256" key="1">
    <source>
        <dbReference type="SAM" id="Phobius"/>
    </source>
</evidence>
<feature type="transmembrane region" description="Helical" evidence="1">
    <location>
        <begin position="51"/>
        <end position="72"/>
    </location>
</feature>
<keyword evidence="3" id="KW-1185">Reference proteome</keyword>
<evidence type="ECO:0008006" key="4">
    <source>
        <dbReference type="Google" id="ProtNLM"/>
    </source>
</evidence>
<proteinExistence type="predicted"/>
<dbReference type="Proteomes" id="UP001500738">
    <property type="component" value="Unassembled WGS sequence"/>
</dbReference>
<comment type="caution">
    <text evidence="2">The sequence shown here is derived from an EMBL/GenBank/DDBJ whole genome shotgun (WGS) entry which is preliminary data.</text>
</comment>
<sequence length="138" mass="14844">MAEVAQRLQFQHDFAQSALKTLVLVNGGAIIALFTFLGHERAAFDLLWLKRSFAAFAAGLGLAMFAYFGAFYSQANYMTAVYQQAINSRSAMAALDLREDEEPAERWGTIFLRVGVGSALLALAAFVGGSVCALVGLV</sequence>
<keyword evidence="1" id="KW-0812">Transmembrane</keyword>
<name>A0ABP3XFT9_9SPHN</name>
<evidence type="ECO:0000313" key="2">
    <source>
        <dbReference type="EMBL" id="GAA0862465.1"/>
    </source>
</evidence>
<organism evidence="2 3">
    <name type="scientific">Sphingopyxis soli</name>
    <dbReference type="NCBI Taxonomy" id="592051"/>
    <lineage>
        <taxon>Bacteria</taxon>
        <taxon>Pseudomonadati</taxon>
        <taxon>Pseudomonadota</taxon>
        <taxon>Alphaproteobacteria</taxon>
        <taxon>Sphingomonadales</taxon>
        <taxon>Sphingomonadaceae</taxon>
        <taxon>Sphingopyxis</taxon>
    </lineage>
</organism>
<protein>
    <recommendedName>
        <fullName evidence="4">DUF3899 domain-containing protein</fullName>
    </recommendedName>
</protein>
<feature type="transmembrane region" description="Helical" evidence="1">
    <location>
        <begin position="18"/>
        <end position="39"/>
    </location>
</feature>
<feature type="transmembrane region" description="Helical" evidence="1">
    <location>
        <begin position="110"/>
        <end position="137"/>
    </location>
</feature>
<gene>
    <name evidence="2" type="ORF">GCM10009115_09240</name>
</gene>
<keyword evidence="1" id="KW-0472">Membrane</keyword>
<dbReference type="EMBL" id="BAAAFE010000003">
    <property type="protein sequence ID" value="GAA0862465.1"/>
    <property type="molecule type" value="Genomic_DNA"/>
</dbReference>
<accession>A0ABP3XFT9</accession>